<dbReference type="Pfam" id="PF08506">
    <property type="entry name" value="Cse1"/>
    <property type="match status" value="1"/>
</dbReference>
<comment type="subcellular location">
    <subcellularLocation>
        <location evidence="2">Cytoplasm</location>
    </subcellularLocation>
    <subcellularLocation>
        <location evidence="1">Nucleus</location>
    </subcellularLocation>
</comment>
<evidence type="ECO:0000256" key="1">
    <source>
        <dbReference type="ARBA" id="ARBA00004123"/>
    </source>
</evidence>
<dbReference type="GO" id="GO:0006611">
    <property type="term" value="P:protein export from nucleus"/>
    <property type="evidence" value="ECO:0007669"/>
    <property type="project" value="TreeGrafter"/>
</dbReference>
<evidence type="ECO:0000313" key="12">
    <source>
        <dbReference type="Proteomes" id="UP000095300"/>
    </source>
</evidence>
<dbReference type="GO" id="GO:0031267">
    <property type="term" value="F:small GTPase binding"/>
    <property type="evidence" value="ECO:0007669"/>
    <property type="project" value="InterPro"/>
</dbReference>
<dbReference type="InterPro" id="IPR016024">
    <property type="entry name" value="ARM-type_fold"/>
</dbReference>
<evidence type="ECO:0000256" key="3">
    <source>
        <dbReference type="ARBA" id="ARBA00008669"/>
    </source>
</evidence>
<dbReference type="OrthoDB" id="3268246at2759"/>
<name>A0A1I8NSS0_STOCA</name>
<evidence type="ECO:0000259" key="10">
    <source>
        <dbReference type="PROSITE" id="PS50166"/>
    </source>
</evidence>
<evidence type="ECO:0000256" key="9">
    <source>
        <dbReference type="ARBA" id="ARBA00030693"/>
    </source>
</evidence>
<reference evidence="11" key="2">
    <citation type="submission" date="2020-05" db="UniProtKB">
        <authorList>
            <consortium name="EnsemblMetazoa"/>
        </authorList>
    </citation>
    <scope>IDENTIFICATION</scope>
    <source>
        <strain evidence="11">USDA</strain>
    </source>
</reference>
<dbReference type="Gene3D" id="1.25.10.10">
    <property type="entry name" value="Leucine-rich Repeat Variant"/>
    <property type="match status" value="1"/>
</dbReference>
<keyword evidence="7" id="KW-0653">Protein transport</keyword>
<protein>
    <recommendedName>
        <fullName evidence="4">Exportin-2</fullName>
    </recommendedName>
    <alternativeName>
        <fullName evidence="9">Importin-alpha re-exporter</fullName>
    </alternativeName>
</protein>
<dbReference type="EnsemblMetazoa" id="SCAU001695-RA">
    <property type="protein sequence ID" value="SCAU001695-PA"/>
    <property type="gene ID" value="SCAU001695"/>
</dbReference>
<keyword evidence="6" id="KW-0963">Cytoplasm</keyword>
<evidence type="ECO:0000256" key="6">
    <source>
        <dbReference type="ARBA" id="ARBA00022490"/>
    </source>
</evidence>
<evidence type="ECO:0000313" key="11">
    <source>
        <dbReference type="EnsemblMetazoa" id="SCAU001695-PB"/>
    </source>
</evidence>
<dbReference type="GO" id="GO:0005635">
    <property type="term" value="C:nuclear envelope"/>
    <property type="evidence" value="ECO:0007669"/>
    <property type="project" value="TreeGrafter"/>
</dbReference>
<feature type="domain" description="Importin N-terminal" evidence="10">
    <location>
        <begin position="29"/>
        <end position="105"/>
    </location>
</feature>
<dbReference type="GO" id="GO:0005049">
    <property type="term" value="F:nuclear export signal receptor activity"/>
    <property type="evidence" value="ECO:0007669"/>
    <property type="project" value="TreeGrafter"/>
</dbReference>
<organism evidence="11 12">
    <name type="scientific">Stomoxys calcitrans</name>
    <name type="common">Stable fly</name>
    <name type="synonym">Conops calcitrans</name>
    <dbReference type="NCBI Taxonomy" id="35570"/>
    <lineage>
        <taxon>Eukaryota</taxon>
        <taxon>Metazoa</taxon>
        <taxon>Ecdysozoa</taxon>
        <taxon>Arthropoda</taxon>
        <taxon>Hexapoda</taxon>
        <taxon>Insecta</taxon>
        <taxon>Pterygota</taxon>
        <taxon>Neoptera</taxon>
        <taxon>Endopterygota</taxon>
        <taxon>Diptera</taxon>
        <taxon>Brachycera</taxon>
        <taxon>Muscomorpha</taxon>
        <taxon>Muscoidea</taxon>
        <taxon>Muscidae</taxon>
        <taxon>Stomoxys</taxon>
    </lineage>
</organism>
<dbReference type="EnsemblMetazoa" id="SCAU001695-RB">
    <property type="protein sequence ID" value="SCAU001695-PB"/>
    <property type="gene ID" value="SCAU001695"/>
</dbReference>
<dbReference type="InterPro" id="IPR005043">
    <property type="entry name" value="XPO2_C"/>
</dbReference>
<comment type="similarity">
    <text evidence="3">Belongs to the XPO2/CSE1 family.</text>
</comment>
<dbReference type="GO" id="GO:0006606">
    <property type="term" value="P:protein import into nucleus"/>
    <property type="evidence" value="ECO:0007669"/>
    <property type="project" value="TreeGrafter"/>
</dbReference>
<dbReference type="InterPro" id="IPR001494">
    <property type="entry name" value="Importin-beta_N"/>
</dbReference>
<dbReference type="Pfam" id="PF03810">
    <property type="entry name" value="IBN_N"/>
    <property type="match status" value="1"/>
</dbReference>
<gene>
    <name evidence="11" type="primary">106086209</name>
</gene>
<reference evidence="12" key="1">
    <citation type="submission" date="2015-05" db="EMBL/GenBank/DDBJ databases">
        <authorList>
            <person name="Wilson R.K."/>
            <person name="Warren W.C."/>
            <person name="Olafson P."/>
        </authorList>
    </citation>
    <scope>NUCLEOTIDE SEQUENCE [LARGE SCALE GENOMIC DNA]</scope>
    <source>
        <strain evidence="12">USDA</strain>
    </source>
</reference>
<evidence type="ECO:0000256" key="2">
    <source>
        <dbReference type="ARBA" id="ARBA00004496"/>
    </source>
</evidence>
<dbReference type="SUPFAM" id="SSF48371">
    <property type="entry name" value="ARM repeat"/>
    <property type="match status" value="1"/>
</dbReference>
<keyword evidence="8" id="KW-0539">Nucleus</keyword>
<evidence type="ECO:0000256" key="5">
    <source>
        <dbReference type="ARBA" id="ARBA00022448"/>
    </source>
</evidence>
<dbReference type="Proteomes" id="UP000095300">
    <property type="component" value="Unassembled WGS sequence"/>
</dbReference>
<dbReference type="InterPro" id="IPR013713">
    <property type="entry name" value="XPO2_central"/>
</dbReference>
<dbReference type="STRING" id="35570.A0A1I8NSS0"/>
<proteinExistence type="inferred from homology"/>
<keyword evidence="5" id="KW-0813">Transport</keyword>
<keyword evidence="12" id="KW-1185">Reference proteome</keyword>
<dbReference type="Pfam" id="PF03378">
    <property type="entry name" value="CAS_CSE1"/>
    <property type="match status" value="1"/>
</dbReference>
<dbReference type="PROSITE" id="PS50166">
    <property type="entry name" value="IMPORTIN_B_NT"/>
    <property type="match status" value="1"/>
</dbReference>
<dbReference type="KEGG" id="scac:106086209"/>
<dbReference type="GO" id="GO:0005829">
    <property type="term" value="C:cytosol"/>
    <property type="evidence" value="ECO:0007669"/>
    <property type="project" value="TreeGrafter"/>
</dbReference>
<dbReference type="VEuPathDB" id="VectorBase:SCAU001695"/>
<dbReference type="PANTHER" id="PTHR10997">
    <property type="entry name" value="IMPORTIN-7, 8, 11"/>
    <property type="match status" value="1"/>
</dbReference>
<dbReference type="SMART" id="SM00913">
    <property type="entry name" value="IBN_N"/>
    <property type="match status" value="1"/>
</dbReference>
<dbReference type="AlphaFoldDB" id="A0A1I8NSS0"/>
<dbReference type="FunFam" id="1.25.10.10:FF:000057">
    <property type="entry name" value="Exportin-2 isoform 1"/>
    <property type="match status" value="1"/>
</dbReference>
<accession>A0A1I8NSS0</accession>
<evidence type="ECO:0000256" key="4">
    <source>
        <dbReference type="ARBA" id="ARBA00018945"/>
    </source>
</evidence>
<dbReference type="PANTHER" id="PTHR10997:SF8">
    <property type="entry name" value="EXPORTIN-2"/>
    <property type="match status" value="1"/>
</dbReference>
<evidence type="ECO:0000256" key="8">
    <source>
        <dbReference type="ARBA" id="ARBA00023242"/>
    </source>
</evidence>
<dbReference type="InterPro" id="IPR011989">
    <property type="entry name" value="ARM-like"/>
</dbReference>
<evidence type="ECO:0000256" key="7">
    <source>
        <dbReference type="ARBA" id="ARBA00022927"/>
    </source>
</evidence>
<sequence length="972" mass="109880">MEVNNENLQLLAGYLQQTLSPDPNVRRPAEKLLESTETQRNYAVLLLNLIDKAEVDMTIRVAGSIAFKNYIKRNWAINEDSDTPDKIHIDDRNTIKTLIVTLMLRSPPALQKQLSDAVSIIGKHDFPKKWPQLIDEMVEKFGTGDFNVINGVLQTAHSLFKRYRYEFKSQNLWEEIKLVLDRMAKPLTDLLLATMQLTKVHENNVEALKVIYGSLVLVCKVFFSLNSQDLPEFFEDNMATWMKSFHELLTIDIPCLHTGDEEDAGVLEHLRSQVCENIGMYAQKYDEEFAPYMETFVTAVWELLVKTGMQTKYDALVSNALQFLSVVAERSHYRKIFENPEILANICEKVVIPNLDFRQSDEELFEDSPEEYIRRDIEGSDIDTRRRAACDLVKTLSQNFEAKIFGIFGQYLEILLGKYKENPAVNWRAKDTAIYLVTSFASRGGTQKHGITQASELVQLPQFCAQHIMPELERPNVNELPVVKSAALKFVMVFRSLLGQQTLLAALPHLIRHLPAESVVVHSYAACSLERIFTMKDPNGALLIGPQHLAPVANDLLGGLFATLSLPGSAENEYVMKAIMRSFYSLQEHSMPFMAVALPRLTEILTMVAKNPSRPHFNHYLFETLSLAVKIVCKTEASAVASFEEVLFPVFQGILQQDILEFMPYVFQMLSLLLEIREGSGPIPEPYWALFPCLLAPPLWDRSGNVTPLIRLLCAFIRQGSAQIATMDKLNAILGIFQKMIASKANDHEGFNLLQNLLAYYPTNALEASMRQIFALLFQRLSLSKTTKYVKGIIVFFCYYTAKLGGPSLVELIDQIQANMFGMVVDRVFIPDMAKVSNELERKIVAVGISKLLCECPAMLSPPYNQYWSRLLQALVELFELPPDKSTMEGDNFVEPDESTGYQAAFSQLSYAQPKTQDLIPEVTDGRKFLADSLAKLAQTRPGEVPQLVTAIGDNHKQALQKYCDQYGVRIA</sequence>